<dbReference type="InterPro" id="IPR038157">
    <property type="entry name" value="FeoA_core_dom"/>
</dbReference>
<protein>
    <submittedName>
        <fullName evidence="2">Ferrous iron transport protein A</fullName>
    </submittedName>
</protein>
<dbReference type="Gene3D" id="2.30.30.90">
    <property type="match status" value="1"/>
</dbReference>
<name>A0A840UXY5_9BACT</name>
<reference evidence="2 3" key="1">
    <citation type="submission" date="2020-08" db="EMBL/GenBank/DDBJ databases">
        <title>Genomic Encyclopedia of Type Strains, Phase IV (KMG-IV): sequencing the most valuable type-strain genomes for metagenomic binning, comparative biology and taxonomic classification.</title>
        <authorList>
            <person name="Goeker M."/>
        </authorList>
    </citation>
    <scope>NUCLEOTIDE SEQUENCE [LARGE SCALE GENOMIC DNA]</scope>
    <source>
        <strain evidence="2 3">YC6886</strain>
    </source>
</reference>
<comment type="caution">
    <text evidence="2">The sequence shown here is derived from an EMBL/GenBank/DDBJ whole genome shotgun (WGS) entry which is preliminary data.</text>
</comment>
<keyword evidence="3" id="KW-1185">Reference proteome</keyword>
<dbReference type="AlphaFoldDB" id="A0A840UXY5"/>
<evidence type="ECO:0000313" key="2">
    <source>
        <dbReference type="EMBL" id="MBB5349813.1"/>
    </source>
</evidence>
<dbReference type="GO" id="GO:0046914">
    <property type="term" value="F:transition metal ion binding"/>
    <property type="evidence" value="ECO:0007669"/>
    <property type="project" value="InterPro"/>
</dbReference>
<accession>A0A840UXY5</accession>
<proteinExistence type="predicted"/>
<sequence>MPHAEAQDLETDTLQSLTQASVGCDFRIRFLAGPACDQLRRLGFCESIQVRKLANGRNLICSICGTRMALSRDLADQVKVCPV</sequence>
<evidence type="ECO:0000259" key="1">
    <source>
        <dbReference type="Pfam" id="PF04023"/>
    </source>
</evidence>
<gene>
    <name evidence="2" type="ORF">HNR46_000034</name>
</gene>
<feature type="domain" description="Ferrous iron transporter FeoA-like" evidence="1">
    <location>
        <begin position="16"/>
        <end position="80"/>
    </location>
</feature>
<organism evidence="2 3">
    <name type="scientific">Haloferula luteola</name>
    <dbReference type="NCBI Taxonomy" id="595692"/>
    <lineage>
        <taxon>Bacteria</taxon>
        <taxon>Pseudomonadati</taxon>
        <taxon>Verrucomicrobiota</taxon>
        <taxon>Verrucomicrobiia</taxon>
        <taxon>Verrucomicrobiales</taxon>
        <taxon>Verrucomicrobiaceae</taxon>
        <taxon>Haloferula</taxon>
    </lineage>
</organism>
<dbReference type="InterPro" id="IPR007167">
    <property type="entry name" value="Fe-transptr_FeoA-like"/>
</dbReference>
<evidence type="ECO:0000313" key="3">
    <source>
        <dbReference type="Proteomes" id="UP000557717"/>
    </source>
</evidence>
<dbReference type="EMBL" id="JACHFD010000001">
    <property type="protein sequence ID" value="MBB5349813.1"/>
    <property type="molecule type" value="Genomic_DNA"/>
</dbReference>
<dbReference type="RefSeq" id="WP_184014643.1">
    <property type="nucleotide sequence ID" value="NZ_JACHFD010000001.1"/>
</dbReference>
<dbReference type="Proteomes" id="UP000557717">
    <property type="component" value="Unassembled WGS sequence"/>
</dbReference>
<dbReference type="Pfam" id="PF04023">
    <property type="entry name" value="FeoA"/>
    <property type="match status" value="1"/>
</dbReference>